<keyword evidence="4" id="KW-1185">Reference proteome</keyword>
<dbReference type="RefSeq" id="WP_089887237.1">
    <property type="nucleotide sequence ID" value="NZ_CALJFH010000018.1"/>
</dbReference>
<feature type="region of interest" description="Disordered" evidence="1">
    <location>
        <begin position="388"/>
        <end position="408"/>
    </location>
</feature>
<keyword evidence="2" id="KW-0812">Transmembrane</keyword>
<protein>
    <recommendedName>
        <fullName evidence="5">MotA/TolQ/ExbB proton channel family protein</fullName>
    </recommendedName>
</protein>
<dbReference type="GeneID" id="78123090"/>
<feature type="transmembrane region" description="Helical" evidence="2">
    <location>
        <begin position="196"/>
        <end position="219"/>
    </location>
</feature>
<dbReference type="OrthoDB" id="9794540at2"/>
<proteinExistence type="predicted"/>
<sequence>MAHPDREAELYFSQPLRQIVLMLLALGLAGFVTLLALPQVLPVFEANPYLNGFIVFVFAVGVLATFWQIYQMMRSVRWIEAFAADVAEREGVLPPSLLTPLANLLSARAHGRQISSGSARSILDSVAQRIDEEREITRYIVSLLIFLGLLGTFYGLATTVPALVDTIRGLAPAEGESGVEVFGRLMSGLDQQLSGMGVAFASSLLGLAGSLVVGLLELFAGHAQNRFYRELEEWLSSITRLGFASGESEEGGQAAVYDGVLEHMAQQMEALQDIFRAGDARQAAVDERLVQLTGALERLMAEMGDASPTLSALGRVAEGQDALIGELRQRSGSSTEAGIDAESRMRLRSIDVQMLRVLEEISAGRQEMMAELRTDIADLGKVLGGQGPNTVRKLRVSRQTPDATGNEG</sequence>
<dbReference type="EMBL" id="FNPR01000001">
    <property type="protein sequence ID" value="SDY11825.1"/>
    <property type="molecule type" value="Genomic_DNA"/>
</dbReference>
<keyword evidence="2" id="KW-1133">Transmembrane helix</keyword>
<dbReference type="AlphaFoldDB" id="A0A1H3H9D5"/>
<feature type="transmembrane region" description="Helical" evidence="2">
    <location>
        <begin position="20"/>
        <end position="37"/>
    </location>
</feature>
<feature type="transmembrane region" description="Helical" evidence="2">
    <location>
        <begin position="139"/>
        <end position="157"/>
    </location>
</feature>
<dbReference type="STRING" id="576131.SAMN05444486_101283"/>
<name>A0A1H3H9D5_9RHOB</name>
<evidence type="ECO:0000256" key="2">
    <source>
        <dbReference type="SAM" id="Phobius"/>
    </source>
</evidence>
<evidence type="ECO:0000256" key="1">
    <source>
        <dbReference type="SAM" id="MobiDB-lite"/>
    </source>
</evidence>
<evidence type="ECO:0008006" key="5">
    <source>
        <dbReference type="Google" id="ProtNLM"/>
    </source>
</evidence>
<dbReference type="Proteomes" id="UP000199026">
    <property type="component" value="Unassembled WGS sequence"/>
</dbReference>
<reference evidence="3 4" key="1">
    <citation type="submission" date="2016-10" db="EMBL/GenBank/DDBJ databases">
        <authorList>
            <person name="de Groot N.N."/>
        </authorList>
    </citation>
    <scope>NUCLEOTIDE SEQUENCE [LARGE SCALE GENOMIC DNA]</scope>
    <source>
        <strain evidence="3 4">DSM 24677</strain>
    </source>
</reference>
<evidence type="ECO:0000313" key="3">
    <source>
        <dbReference type="EMBL" id="SDY11825.1"/>
    </source>
</evidence>
<feature type="compositionally biased region" description="Polar residues" evidence="1">
    <location>
        <begin position="397"/>
        <end position="408"/>
    </location>
</feature>
<feature type="transmembrane region" description="Helical" evidence="2">
    <location>
        <begin position="49"/>
        <end position="70"/>
    </location>
</feature>
<accession>A0A1H3H9D5</accession>
<gene>
    <name evidence="3" type="ORF">SAMN05444486_101283</name>
</gene>
<evidence type="ECO:0000313" key="4">
    <source>
        <dbReference type="Proteomes" id="UP000199026"/>
    </source>
</evidence>
<organism evidence="3 4">
    <name type="scientific">Lentibacter algarum</name>
    <dbReference type="NCBI Taxonomy" id="576131"/>
    <lineage>
        <taxon>Bacteria</taxon>
        <taxon>Pseudomonadati</taxon>
        <taxon>Pseudomonadota</taxon>
        <taxon>Alphaproteobacteria</taxon>
        <taxon>Rhodobacterales</taxon>
        <taxon>Roseobacteraceae</taxon>
        <taxon>Lentibacter</taxon>
    </lineage>
</organism>
<keyword evidence="2" id="KW-0472">Membrane</keyword>